<evidence type="ECO:0000256" key="2">
    <source>
        <dbReference type="HAMAP-Rule" id="MF_00984"/>
    </source>
</evidence>
<comment type="caution">
    <text evidence="2">Lacks conserved residue(s) required for the propagation of feature annotation.</text>
</comment>
<evidence type="ECO:0000256" key="3">
    <source>
        <dbReference type="PIRNR" id="PIRNR002070"/>
    </source>
</evidence>
<dbReference type="PANTHER" id="PTHR10302:SF27">
    <property type="entry name" value="SINGLE-STRANDED DNA-BINDING PROTEIN"/>
    <property type="match status" value="1"/>
</dbReference>
<dbReference type="GO" id="GO:0006260">
    <property type="term" value="P:DNA replication"/>
    <property type="evidence" value="ECO:0007669"/>
    <property type="project" value="UniProtKB-UniRule"/>
</dbReference>
<dbReference type="GO" id="GO:0009295">
    <property type="term" value="C:nucleoid"/>
    <property type="evidence" value="ECO:0007669"/>
    <property type="project" value="TreeGrafter"/>
</dbReference>
<comment type="caution">
    <text evidence="5">The sequence shown here is derived from an EMBL/GenBank/DDBJ whole genome shotgun (WGS) entry which is preliminary data.</text>
</comment>
<dbReference type="GO" id="GO:0006281">
    <property type="term" value="P:DNA repair"/>
    <property type="evidence" value="ECO:0007669"/>
    <property type="project" value="UniProtKB-UniRule"/>
</dbReference>
<sequence>MSNFNKVILLGRLTRDPELRYTPSGLAVSNFGLAVNSRTKQGEEWKDETCFIDIVLFGKQAENCSEYLSKGKLVLVEGRLRWRSWEAEGGQKKSKHEVLANTVRFMPRGAESGSGGMGSSEMDEASLEDDLPF</sequence>
<evidence type="ECO:0000313" key="5">
    <source>
        <dbReference type="EMBL" id="MBI2876908.1"/>
    </source>
</evidence>
<dbReference type="HAMAP" id="MF_00984">
    <property type="entry name" value="SSB"/>
    <property type="match status" value="1"/>
</dbReference>
<evidence type="ECO:0000256" key="1">
    <source>
        <dbReference type="ARBA" id="ARBA00023125"/>
    </source>
</evidence>
<dbReference type="AlphaFoldDB" id="A0A932CP62"/>
<name>A0A932CP62_UNCTE</name>
<feature type="compositionally biased region" description="Acidic residues" evidence="4">
    <location>
        <begin position="121"/>
        <end position="133"/>
    </location>
</feature>
<keyword evidence="2" id="KW-0234">DNA repair</keyword>
<evidence type="ECO:0000256" key="4">
    <source>
        <dbReference type="SAM" id="MobiDB-lite"/>
    </source>
</evidence>
<dbReference type="InterPro" id="IPR012340">
    <property type="entry name" value="NA-bd_OB-fold"/>
</dbReference>
<feature type="short sequence motif" description="Important for interaction with partner proteins" evidence="2">
    <location>
        <begin position="128"/>
        <end position="133"/>
    </location>
</feature>
<dbReference type="PANTHER" id="PTHR10302">
    <property type="entry name" value="SINGLE-STRANDED DNA-BINDING PROTEIN"/>
    <property type="match status" value="1"/>
</dbReference>
<dbReference type="InterPro" id="IPR000424">
    <property type="entry name" value="Primosome_PriB/ssb"/>
</dbReference>
<proteinExistence type="inferred from homology"/>
<dbReference type="InterPro" id="IPR011344">
    <property type="entry name" value="ssDNA-bd"/>
</dbReference>
<dbReference type="GO" id="GO:0003697">
    <property type="term" value="F:single-stranded DNA binding"/>
    <property type="evidence" value="ECO:0007669"/>
    <property type="project" value="UniProtKB-UniRule"/>
</dbReference>
<dbReference type="CDD" id="cd04496">
    <property type="entry name" value="SSB_OBF"/>
    <property type="match status" value="1"/>
</dbReference>
<evidence type="ECO:0000313" key="6">
    <source>
        <dbReference type="Proteomes" id="UP000769766"/>
    </source>
</evidence>
<dbReference type="Pfam" id="PF00436">
    <property type="entry name" value="SSB"/>
    <property type="match status" value="1"/>
</dbReference>
<dbReference type="PIRSF" id="PIRSF002070">
    <property type="entry name" value="SSB"/>
    <property type="match status" value="1"/>
</dbReference>
<keyword evidence="1 2" id="KW-0238">DNA-binding</keyword>
<dbReference type="SUPFAM" id="SSF50249">
    <property type="entry name" value="Nucleic acid-binding proteins"/>
    <property type="match status" value="1"/>
</dbReference>
<dbReference type="Proteomes" id="UP000769766">
    <property type="component" value="Unassembled WGS sequence"/>
</dbReference>
<dbReference type="GO" id="GO:0006310">
    <property type="term" value="P:DNA recombination"/>
    <property type="evidence" value="ECO:0007669"/>
    <property type="project" value="UniProtKB-UniRule"/>
</dbReference>
<reference evidence="5" key="1">
    <citation type="submission" date="2020-07" db="EMBL/GenBank/DDBJ databases">
        <title>Huge and variable diversity of episymbiotic CPR bacteria and DPANN archaea in groundwater ecosystems.</title>
        <authorList>
            <person name="He C.Y."/>
            <person name="Keren R."/>
            <person name="Whittaker M."/>
            <person name="Farag I.F."/>
            <person name="Doudna J."/>
            <person name="Cate J.H.D."/>
            <person name="Banfield J.F."/>
        </authorList>
    </citation>
    <scope>NUCLEOTIDE SEQUENCE</scope>
    <source>
        <strain evidence="5">NC_groundwater_672_Ag_B-0.1um_62_36</strain>
    </source>
</reference>
<dbReference type="Gene3D" id="2.40.50.140">
    <property type="entry name" value="Nucleic acid-binding proteins"/>
    <property type="match status" value="1"/>
</dbReference>
<keyword evidence="2" id="KW-0233">DNA recombination</keyword>
<keyword evidence="2" id="KW-0227">DNA damage</keyword>
<comment type="subunit">
    <text evidence="2">Homotetramer.</text>
</comment>
<dbReference type="EMBL" id="JACPRF010000258">
    <property type="protein sequence ID" value="MBI2876908.1"/>
    <property type="molecule type" value="Genomic_DNA"/>
</dbReference>
<organism evidence="5 6">
    <name type="scientific">Tectimicrobiota bacterium</name>
    <dbReference type="NCBI Taxonomy" id="2528274"/>
    <lineage>
        <taxon>Bacteria</taxon>
        <taxon>Pseudomonadati</taxon>
        <taxon>Nitrospinota/Tectimicrobiota group</taxon>
        <taxon>Candidatus Tectimicrobiota</taxon>
    </lineage>
</organism>
<accession>A0A932CP62</accession>
<comment type="function">
    <text evidence="2">Plays an important role in DNA replication, recombination and repair. Binds to ssDNA and to an array of partner proteins to recruit them to their sites of action during DNA metabolism.</text>
</comment>
<dbReference type="PROSITE" id="PS50935">
    <property type="entry name" value="SSB"/>
    <property type="match status" value="1"/>
</dbReference>
<dbReference type="NCBIfam" id="TIGR00621">
    <property type="entry name" value="ssb"/>
    <property type="match status" value="1"/>
</dbReference>
<keyword evidence="2" id="KW-0235">DNA replication</keyword>
<gene>
    <name evidence="5" type="ORF">HYY20_08505</name>
</gene>
<feature type="region of interest" description="Disordered" evidence="4">
    <location>
        <begin position="107"/>
        <end position="133"/>
    </location>
</feature>
<protein>
    <recommendedName>
        <fullName evidence="2 3">Single-stranded DNA-binding protein</fullName>
        <shortName evidence="2">SSB</shortName>
    </recommendedName>
</protein>